<sequence length="51" mass="5751">MVLINNIKYGTRGADSMKNVHVDWYNEQKERSRLGFLMLVPAVGPPNATSM</sequence>
<evidence type="ECO:0000313" key="1">
    <source>
        <dbReference type="EMBL" id="KAG7605626.1"/>
    </source>
</evidence>
<comment type="caution">
    <text evidence="1">The sequence shown here is derived from an EMBL/GenBank/DDBJ whole genome shotgun (WGS) entry which is preliminary data.</text>
</comment>
<accession>A0A8T2D3Z9</accession>
<proteinExistence type="predicted"/>
<dbReference type="Proteomes" id="UP000694240">
    <property type="component" value="Chromosome 5"/>
</dbReference>
<organism evidence="1 2">
    <name type="scientific">Arabidopsis thaliana x Arabidopsis arenosa</name>
    <dbReference type="NCBI Taxonomy" id="1240361"/>
    <lineage>
        <taxon>Eukaryota</taxon>
        <taxon>Viridiplantae</taxon>
        <taxon>Streptophyta</taxon>
        <taxon>Embryophyta</taxon>
        <taxon>Tracheophyta</taxon>
        <taxon>Spermatophyta</taxon>
        <taxon>Magnoliopsida</taxon>
        <taxon>eudicotyledons</taxon>
        <taxon>Gunneridae</taxon>
        <taxon>Pentapetalae</taxon>
        <taxon>rosids</taxon>
        <taxon>malvids</taxon>
        <taxon>Brassicales</taxon>
        <taxon>Brassicaceae</taxon>
        <taxon>Camelineae</taxon>
        <taxon>Arabidopsis</taxon>
    </lineage>
</organism>
<evidence type="ECO:0000313" key="2">
    <source>
        <dbReference type="Proteomes" id="UP000694240"/>
    </source>
</evidence>
<dbReference type="AlphaFoldDB" id="A0A8T2D3Z9"/>
<protein>
    <submittedName>
        <fullName evidence="1">Uncharacterized protein</fullName>
    </submittedName>
</protein>
<gene>
    <name evidence="1" type="ORF">ISN45_At05g046220</name>
</gene>
<keyword evidence="2" id="KW-1185">Reference proteome</keyword>
<name>A0A8T2D3Z9_9BRAS</name>
<reference evidence="1 2" key="1">
    <citation type="submission" date="2020-12" db="EMBL/GenBank/DDBJ databases">
        <title>Concerted genomic and epigenomic changes stabilize Arabidopsis allopolyploids.</title>
        <authorList>
            <person name="Chen Z."/>
        </authorList>
    </citation>
    <scope>NUCLEOTIDE SEQUENCE [LARGE SCALE GENOMIC DNA]</scope>
    <source>
        <strain evidence="1">Allo738</strain>
        <tissue evidence="1">Leaf</tissue>
    </source>
</reference>
<dbReference type="EMBL" id="JAEFBK010000005">
    <property type="protein sequence ID" value="KAG7605626.1"/>
    <property type="molecule type" value="Genomic_DNA"/>
</dbReference>